<dbReference type="InterPro" id="IPR036866">
    <property type="entry name" value="RibonucZ/Hydroxyglut_hydro"/>
</dbReference>
<proteinExistence type="predicted"/>
<dbReference type="RefSeq" id="WP_232571349.1">
    <property type="nucleotide sequence ID" value="NZ_CP089466.1"/>
</dbReference>
<dbReference type="PANTHER" id="PTHR46233:SF3">
    <property type="entry name" value="HYDROXYACYLGLUTATHIONE HYDROLASE GLOC"/>
    <property type="match status" value="1"/>
</dbReference>
<comment type="caution">
    <text evidence="6">The sequence shown here is derived from an EMBL/GenBank/DDBJ whole genome shotgun (WGS) entry which is preliminary data.</text>
</comment>
<evidence type="ECO:0000256" key="2">
    <source>
        <dbReference type="ARBA" id="ARBA00022723"/>
    </source>
</evidence>
<keyword evidence="2" id="KW-0479">Metal-binding</keyword>
<dbReference type="Pfam" id="PF00753">
    <property type="entry name" value="Lactamase_B"/>
    <property type="match status" value="1"/>
</dbReference>
<dbReference type="InterPro" id="IPR051453">
    <property type="entry name" value="MBL_Glyoxalase_II"/>
</dbReference>
<dbReference type="GO" id="GO:0016787">
    <property type="term" value="F:hydrolase activity"/>
    <property type="evidence" value="ECO:0007669"/>
    <property type="project" value="UniProtKB-KW"/>
</dbReference>
<dbReference type="AlphaFoldDB" id="A0ABD5NEF6"/>
<evidence type="ECO:0000256" key="3">
    <source>
        <dbReference type="ARBA" id="ARBA00022801"/>
    </source>
</evidence>
<dbReference type="EMBL" id="JBHRWN010000002">
    <property type="protein sequence ID" value="MFC3477526.1"/>
    <property type="molecule type" value="Genomic_DNA"/>
</dbReference>
<protein>
    <submittedName>
        <fullName evidence="6">MBL fold metallo-hydrolase</fullName>
    </submittedName>
</protein>
<dbReference type="SUPFAM" id="SSF56281">
    <property type="entry name" value="Metallo-hydrolase/oxidoreductase"/>
    <property type="match status" value="1"/>
</dbReference>
<dbReference type="GeneID" id="69116544"/>
<organism evidence="6 7">
    <name type="scientific">Halobacterium litoreum</name>
    <dbReference type="NCBI Taxonomy" id="2039234"/>
    <lineage>
        <taxon>Archaea</taxon>
        <taxon>Methanobacteriati</taxon>
        <taxon>Methanobacteriota</taxon>
        <taxon>Stenosarchaea group</taxon>
        <taxon>Halobacteria</taxon>
        <taxon>Halobacteriales</taxon>
        <taxon>Halobacteriaceae</taxon>
        <taxon>Halobacterium</taxon>
    </lineage>
</organism>
<evidence type="ECO:0000256" key="4">
    <source>
        <dbReference type="ARBA" id="ARBA00022833"/>
    </source>
</evidence>
<evidence type="ECO:0000313" key="6">
    <source>
        <dbReference type="EMBL" id="MFC3477526.1"/>
    </source>
</evidence>
<keyword evidence="7" id="KW-1185">Reference proteome</keyword>
<gene>
    <name evidence="6" type="ORF">ACFOKC_07290</name>
</gene>
<keyword evidence="3" id="KW-0378">Hydrolase</keyword>
<dbReference type="GO" id="GO:0046872">
    <property type="term" value="F:metal ion binding"/>
    <property type="evidence" value="ECO:0007669"/>
    <property type="project" value="UniProtKB-KW"/>
</dbReference>
<name>A0ABD5NEF6_9EURY</name>
<feature type="domain" description="Metallo-beta-lactamase" evidence="5">
    <location>
        <begin position="14"/>
        <end position="174"/>
    </location>
</feature>
<dbReference type="Gene3D" id="3.60.15.10">
    <property type="entry name" value="Ribonuclease Z/Hydroxyacylglutathione hydrolase-like"/>
    <property type="match status" value="1"/>
</dbReference>
<evidence type="ECO:0000313" key="7">
    <source>
        <dbReference type="Proteomes" id="UP001595660"/>
    </source>
</evidence>
<comment type="cofactor">
    <cofactor evidence="1">
        <name>Zn(2+)</name>
        <dbReference type="ChEBI" id="CHEBI:29105"/>
    </cofactor>
</comment>
<dbReference type="Proteomes" id="UP001595660">
    <property type="component" value="Unassembled WGS sequence"/>
</dbReference>
<accession>A0ABD5NEF6</accession>
<evidence type="ECO:0000259" key="5">
    <source>
        <dbReference type="SMART" id="SM00849"/>
    </source>
</evidence>
<reference evidence="6 7" key="1">
    <citation type="journal article" date="2019" name="Int. J. Syst. Evol. Microbiol.">
        <title>The Global Catalogue of Microorganisms (GCM) 10K type strain sequencing project: providing services to taxonomists for standard genome sequencing and annotation.</title>
        <authorList>
            <consortium name="The Broad Institute Genomics Platform"/>
            <consortium name="The Broad Institute Genome Sequencing Center for Infectious Disease"/>
            <person name="Wu L."/>
            <person name="Ma J."/>
        </authorList>
    </citation>
    <scope>NUCLEOTIDE SEQUENCE [LARGE SCALE GENOMIC DNA]</scope>
    <source>
        <strain evidence="6 7">CGMCC 1.12562</strain>
    </source>
</reference>
<sequence>MDVRHVTEAAETFTCNAYLAPGDATTLVDAGAYDGVVDEIRSHVDDVDRVVLTHQHGDHVQQLDAVVDAFDPDVYAFADHTLRTHELADGDTVRIGDDDFDVVFTPGHAPDHVSLVSETALFSGDVVVHDDGAFDDGSFGRTDMPGQSRERLIGSVRELLARLPDSVSEMYSGHGGVFEGDVRGVVERALERAERREPKYDD</sequence>
<dbReference type="InterPro" id="IPR001279">
    <property type="entry name" value="Metallo-B-lactamas"/>
</dbReference>
<dbReference type="PANTHER" id="PTHR46233">
    <property type="entry name" value="HYDROXYACYLGLUTATHIONE HYDROLASE GLOC"/>
    <property type="match status" value="1"/>
</dbReference>
<dbReference type="CDD" id="cd06262">
    <property type="entry name" value="metallo-hydrolase-like_MBL-fold"/>
    <property type="match status" value="1"/>
</dbReference>
<keyword evidence="4" id="KW-0862">Zinc</keyword>
<evidence type="ECO:0000256" key="1">
    <source>
        <dbReference type="ARBA" id="ARBA00001947"/>
    </source>
</evidence>
<dbReference type="SMART" id="SM00849">
    <property type="entry name" value="Lactamase_B"/>
    <property type="match status" value="1"/>
</dbReference>